<feature type="domain" description="HPt" evidence="3">
    <location>
        <begin position="5"/>
        <end position="111"/>
    </location>
</feature>
<dbReference type="InterPro" id="IPR011006">
    <property type="entry name" value="CheY-like_superfamily"/>
</dbReference>
<sequence>MDMQQDNEEAKIIKEFFDDYAEQFTLMEREISNGHEQSSKERTKNWISTFHKLRGAAGLFGLDTVSAKAGVAEDMLNLNELPPTEMVSKISDYISEIKTLIKIAQEDTSAQQDTDADEAISTVQPASTVLPETGLTEPKLKTLIVTNDTKLKTTIEGALPFTRFTVSNAGSLHDVMSDIMRNGLDTLFYDLDIQGEDGFQVIDSVISFQSCKKTKIVLLANTLTIELRKSAAQREVIGLLAKPVEPNSFSQWVDIMLNPLENEPRFLVVDDDSHFLAGLTLALGREKMQVFSIQDPQKSLEAITNIRPHLIMLDIDMPGLNGLELLAMIKQAPQFCFIPVIIATGSETSKHRLAAWKLGADDFVLKSQAVEMIPRIRARLRDAVQKQNLTRIDALTGLSNRRRFEEEYEARASTAQAQRWQVSIAIIDLDNFKLINDTYGHSTGDMVLREFGALLKSRFRSSDLVCRYGGEEFAMVLMAVGVQKAVELLKSVQETLQNKKFVAGAKEFGISFSAGVASISSGKTAKSALVNADKALYKAKNSGKGKIISNLGANNE</sequence>
<gene>
    <name evidence="4" type="ORF">MNBD_NITROSPINAE01-519</name>
</gene>
<dbReference type="InterPro" id="IPR001789">
    <property type="entry name" value="Sig_transdc_resp-reg_receiver"/>
</dbReference>
<feature type="domain" description="GGDEF" evidence="2">
    <location>
        <begin position="420"/>
        <end position="552"/>
    </location>
</feature>
<dbReference type="AlphaFoldDB" id="A0A3B1BEZ6"/>
<dbReference type="PROSITE" id="PS50110">
    <property type="entry name" value="RESPONSE_REGULATORY"/>
    <property type="match status" value="1"/>
</dbReference>
<accession>A0A3B1BEZ6</accession>
<dbReference type="InterPro" id="IPR008207">
    <property type="entry name" value="Sig_transdc_His_kin_Hpt_dom"/>
</dbReference>
<evidence type="ECO:0000259" key="2">
    <source>
        <dbReference type="PROSITE" id="PS50887"/>
    </source>
</evidence>
<dbReference type="FunFam" id="3.30.70.270:FF:000001">
    <property type="entry name" value="Diguanylate cyclase domain protein"/>
    <property type="match status" value="1"/>
</dbReference>
<dbReference type="InterPro" id="IPR029787">
    <property type="entry name" value="Nucleotide_cyclase"/>
</dbReference>
<dbReference type="CDD" id="cd00156">
    <property type="entry name" value="REC"/>
    <property type="match status" value="1"/>
</dbReference>
<dbReference type="Gene3D" id="3.30.70.270">
    <property type="match status" value="1"/>
</dbReference>
<dbReference type="Gene3D" id="1.20.120.160">
    <property type="entry name" value="HPT domain"/>
    <property type="match status" value="1"/>
</dbReference>
<dbReference type="GO" id="GO:0052621">
    <property type="term" value="F:diguanylate cyclase activity"/>
    <property type="evidence" value="ECO:0007669"/>
    <property type="project" value="TreeGrafter"/>
</dbReference>
<dbReference type="SMART" id="SM00448">
    <property type="entry name" value="REC"/>
    <property type="match status" value="1"/>
</dbReference>
<dbReference type="Pfam" id="PF00990">
    <property type="entry name" value="GGDEF"/>
    <property type="match status" value="1"/>
</dbReference>
<dbReference type="GO" id="GO:0043709">
    <property type="term" value="P:cell adhesion involved in single-species biofilm formation"/>
    <property type="evidence" value="ECO:0007669"/>
    <property type="project" value="TreeGrafter"/>
</dbReference>
<dbReference type="PANTHER" id="PTHR45138:SF9">
    <property type="entry name" value="DIGUANYLATE CYCLASE DGCM-RELATED"/>
    <property type="match status" value="1"/>
</dbReference>
<name>A0A3B1BEZ6_9ZZZZ</name>
<evidence type="ECO:0000313" key="4">
    <source>
        <dbReference type="EMBL" id="VAX16689.1"/>
    </source>
</evidence>
<evidence type="ECO:0000259" key="1">
    <source>
        <dbReference type="PROSITE" id="PS50110"/>
    </source>
</evidence>
<proteinExistence type="predicted"/>
<dbReference type="Pfam" id="PF00072">
    <property type="entry name" value="Response_reg"/>
    <property type="match status" value="2"/>
</dbReference>
<dbReference type="SUPFAM" id="SSF47226">
    <property type="entry name" value="Histidine-containing phosphotransfer domain, HPT domain"/>
    <property type="match status" value="1"/>
</dbReference>
<reference evidence="4" key="1">
    <citation type="submission" date="2018-06" db="EMBL/GenBank/DDBJ databases">
        <authorList>
            <person name="Zhirakovskaya E."/>
        </authorList>
    </citation>
    <scope>NUCLEOTIDE SEQUENCE</scope>
</reference>
<dbReference type="InterPro" id="IPR000160">
    <property type="entry name" value="GGDEF_dom"/>
</dbReference>
<dbReference type="EMBL" id="UOGC01000036">
    <property type="protein sequence ID" value="VAX16689.1"/>
    <property type="molecule type" value="Genomic_DNA"/>
</dbReference>
<dbReference type="GO" id="GO:0000160">
    <property type="term" value="P:phosphorelay signal transduction system"/>
    <property type="evidence" value="ECO:0007669"/>
    <property type="project" value="InterPro"/>
</dbReference>
<feature type="domain" description="Response regulatory" evidence="1">
    <location>
        <begin position="265"/>
        <end position="381"/>
    </location>
</feature>
<dbReference type="CDD" id="cd01949">
    <property type="entry name" value="GGDEF"/>
    <property type="match status" value="1"/>
</dbReference>
<dbReference type="Pfam" id="PF01627">
    <property type="entry name" value="Hpt"/>
    <property type="match status" value="1"/>
</dbReference>
<protein>
    <submittedName>
        <fullName evidence="4">Diguanylate cyclase/phosphodiesterase (GGDEF &amp; EAL domains) with PAS/PAC sensor(S)</fullName>
    </submittedName>
</protein>
<dbReference type="InterPro" id="IPR036641">
    <property type="entry name" value="HPT_dom_sf"/>
</dbReference>
<dbReference type="PANTHER" id="PTHR45138">
    <property type="entry name" value="REGULATORY COMPONENTS OF SENSORY TRANSDUCTION SYSTEM"/>
    <property type="match status" value="1"/>
</dbReference>
<evidence type="ECO:0000259" key="3">
    <source>
        <dbReference type="PROSITE" id="PS50894"/>
    </source>
</evidence>
<organism evidence="4">
    <name type="scientific">hydrothermal vent metagenome</name>
    <dbReference type="NCBI Taxonomy" id="652676"/>
    <lineage>
        <taxon>unclassified sequences</taxon>
        <taxon>metagenomes</taxon>
        <taxon>ecological metagenomes</taxon>
    </lineage>
</organism>
<dbReference type="GO" id="GO:0005886">
    <property type="term" value="C:plasma membrane"/>
    <property type="evidence" value="ECO:0007669"/>
    <property type="project" value="TreeGrafter"/>
</dbReference>
<dbReference type="NCBIfam" id="TIGR00254">
    <property type="entry name" value="GGDEF"/>
    <property type="match status" value="1"/>
</dbReference>
<dbReference type="SUPFAM" id="SSF55073">
    <property type="entry name" value="Nucleotide cyclase"/>
    <property type="match status" value="1"/>
</dbReference>
<dbReference type="SMART" id="SM00267">
    <property type="entry name" value="GGDEF"/>
    <property type="match status" value="1"/>
</dbReference>
<dbReference type="InterPro" id="IPR043128">
    <property type="entry name" value="Rev_trsase/Diguanyl_cyclase"/>
</dbReference>
<dbReference type="InterPro" id="IPR050469">
    <property type="entry name" value="Diguanylate_Cyclase"/>
</dbReference>
<dbReference type="GO" id="GO:1902201">
    <property type="term" value="P:negative regulation of bacterial-type flagellum-dependent cell motility"/>
    <property type="evidence" value="ECO:0007669"/>
    <property type="project" value="TreeGrafter"/>
</dbReference>
<dbReference type="PROSITE" id="PS50887">
    <property type="entry name" value="GGDEF"/>
    <property type="match status" value="1"/>
</dbReference>
<dbReference type="Gene3D" id="3.40.50.2300">
    <property type="match status" value="2"/>
</dbReference>
<dbReference type="PROSITE" id="PS50894">
    <property type="entry name" value="HPT"/>
    <property type="match status" value="1"/>
</dbReference>
<dbReference type="SUPFAM" id="SSF52172">
    <property type="entry name" value="CheY-like"/>
    <property type="match status" value="2"/>
</dbReference>